<dbReference type="EMBL" id="JACXVP010000001">
    <property type="protein sequence ID" value="KAG5631542.1"/>
    <property type="molecule type" value="Genomic_DNA"/>
</dbReference>
<dbReference type="Proteomes" id="UP000824120">
    <property type="component" value="Chromosome 1"/>
</dbReference>
<name>A0A9J6B466_SOLCO</name>
<keyword evidence="2" id="KW-1185">Reference proteome</keyword>
<evidence type="ECO:0000313" key="1">
    <source>
        <dbReference type="EMBL" id="KAG5631542.1"/>
    </source>
</evidence>
<proteinExistence type="predicted"/>
<evidence type="ECO:0000313" key="2">
    <source>
        <dbReference type="Proteomes" id="UP000824120"/>
    </source>
</evidence>
<sequence>MLAFNTFMFWTIGRYGTASRNYSAIHRLFLSLPFDPSPLGLRVLEQRAECVPSANHQVSLSMLWLLLLSSF</sequence>
<gene>
    <name evidence="1" type="ORF">H5410_003259</name>
</gene>
<organism evidence="1 2">
    <name type="scientific">Solanum commersonii</name>
    <name type="common">Commerson's wild potato</name>
    <name type="synonym">Commerson's nightshade</name>
    <dbReference type="NCBI Taxonomy" id="4109"/>
    <lineage>
        <taxon>Eukaryota</taxon>
        <taxon>Viridiplantae</taxon>
        <taxon>Streptophyta</taxon>
        <taxon>Embryophyta</taxon>
        <taxon>Tracheophyta</taxon>
        <taxon>Spermatophyta</taxon>
        <taxon>Magnoliopsida</taxon>
        <taxon>eudicotyledons</taxon>
        <taxon>Gunneridae</taxon>
        <taxon>Pentapetalae</taxon>
        <taxon>asterids</taxon>
        <taxon>lamiids</taxon>
        <taxon>Solanales</taxon>
        <taxon>Solanaceae</taxon>
        <taxon>Solanoideae</taxon>
        <taxon>Solaneae</taxon>
        <taxon>Solanum</taxon>
    </lineage>
</organism>
<protein>
    <submittedName>
        <fullName evidence="1">Uncharacterized protein</fullName>
    </submittedName>
</protein>
<accession>A0A9J6B466</accession>
<comment type="caution">
    <text evidence="1">The sequence shown here is derived from an EMBL/GenBank/DDBJ whole genome shotgun (WGS) entry which is preliminary data.</text>
</comment>
<reference evidence="1 2" key="1">
    <citation type="submission" date="2020-09" db="EMBL/GenBank/DDBJ databases">
        <title>De no assembly of potato wild relative species, Solanum commersonii.</title>
        <authorList>
            <person name="Cho K."/>
        </authorList>
    </citation>
    <scope>NUCLEOTIDE SEQUENCE [LARGE SCALE GENOMIC DNA]</scope>
    <source>
        <strain evidence="1">LZ3.2</strain>
        <tissue evidence="1">Leaf</tissue>
    </source>
</reference>
<dbReference type="AlphaFoldDB" id="A0A9J6B466"/>